<dbReference type="GO" id="GO:0042407">
    <property type="term" value="P:cristae formation"/>
    <property type="evidence" value="ECO:0007669"/>
    <property type="project" value="InterPro"/>
</dbReference>
<keyword evidence="6" id="KW-0472">Membrane</keyword>
<protein>
    <recommendedName>
        <fullName evidence="7">MICOS complex subunit</fullName>
    </recommendedName>
</protein>
<keyword evidence="5 7" id="KW-0496">Mitochondrion</keyword>
<dbReference type="AlphaFoldDB" id="A0AAD9NY32"/>
<dbReference type="GO" id="GO:0061617">
    <property type="term" value="C:MICOS complex"/>
    <property type="evidence" value="ECO:0007669"/>
    <property type="project" value="UniProtKB-UniRule"/>
</dbReference>
<evidence type="ECO:0000313" key="10">
    <source>
        <dbReference type="Proteomes" id="UP001209878"/>
    </source>
</evidence>
<proteinExistence type="inferred from homology"/>
<keyword evidence="3" id="KW-0812">Transmembrane</keyword>
<evidence type="ECO:0000313" key="9">
    <source>
        <dbReference type="EMBL" id="KAK2184643.1"/>
    </source>
</evidence>
<dbReference type="InterPro" id="IPR019166">
    <property type="entry name" value="MIC26/MIC27"/>
</dbReference>
<feature type="compositionally biased region" description="Polar residues" evidence="8">
    <location>
        <begin position="197"/>
        <end position="210"/>
    </location>
</feature>
<dbReference type="Proteomes" id="UP001209878">
    <property type="component" value="Unassembled WGS sequence"/>
</dbReference>
<dbReference type="EMBL" id="JAODUO010000258">
    <property type="protein sequence ID" value="KAK2184643.1"/>
    <property type="molecule type" value="Genomic_DNA"/>
</dbReference>
<gene>
    <name evidence="9" type="ORF">NP493_259g01012</name>
</gene>
<name>A0AAD9NY32_RIDPI</name>
<evidence type="ECO:0000256" key="7">
    <source>
        <dbReference type="RuleBase" id="RU363021"/>
    </source>
</evidence>
<keyword evidence="4" id="KW-1133">Transmembrane helix</keyword>
<reference evidence="9" key="1">
    <citation type="journal article" date="2023" name="Mol. Biol. Evol.">
        <title>Third-Generation Sequencing Reveals the Adaptive Role of the Epigenome in Three Deep-Sea Polychaetes.</title>
        <authorList>
            <person name="Perez M."/>
            <person name="Aroh O."/>
            <person name="Sun Y."/>
            <person name="Lan Y."/>
            <person name="Juniper S.K."/>
            <person name="Young C.R."/>
            <person name="Angers B."/>
            <person name="Qian P.Y."/>
        </authorList>
    </citation>
    <scope>NUCLEOTIDE SEQUENCE</scope>
    <source>
        <strain evidence="9">R07B-5</strain>
    </source>
</reference>
<evidence type="ECO:0000256" key="5">
    <source>
        <dbReference type="ARBA" id="ARBA00023128"/>
    </source>
</evidence>
<evidence type="ECO:0000256" key="1">
    <source>
        <dbReference type="ARBA" id="ARBA00004325"/>
    </source>
</evidence>
<evidence type="ECO:0000256" key="3">
    <source>
        <dbReference type="ARBA" id="ARBA00022692"/>
    </source>
</evidence>
<keyword evidence="10" id="KW-1185">Reference proteome</keyword>
<comment type="similarity">
    <text evidence="2">Belongs to the apolipoprotein O/MICOS complex subunit Mic27 family.</text>
</comment>
<sequence length="242" mass="26523">MSLQRLLLPAGGVAIAMSFAHTTVYAAEKKKLYKPSELPLYGDPEPPMFELVDPEPCRYTQTVSTVRKEIWSFLDSIQDNIDKVTDKWSVAKAHTNESLTYIQEDAGLLPRTALITVFGLGGVVAAYKGGFIRKLCYGTIGTLSGASLCYPNEAVEVGRVGWNFTIEQAEKALEGIQVPQIPGFSSAKDEPEKEEQTVTPVTAESSQPVTENKAKPVSKASLVDMGMSKEEDNDMYTEHARQ</sequence>
<evidence type="ECO:0000256" key="2">
    <source>
        <dbReference type="ARBA" id="ARBA00010904"/>
    </source>
</evidence>
<feature type="region of interest" description="Disordered" evidence="8">
    <location>
        <begin position="181"/>
        <end position="242"/>
    </location>
</feature>
<evidence type="ECO:0000256" key="8">
    <source>
        <dbReference type="SAM" id="MobiDB-lite"/>
    </source>
</evidence>
<feature type="compositionally biased region" description="Basic and acidic residues" evidence="8">
    <location>
        <begin position="187"/>
        <end position="196"/>
    </location>
</feature>
<comment type="subcellular location">
    <subcellularLocation>
        <location evidence="7">Mitochondrion inner membrane</location>
    </subcellularLocation>
    <subcellularLocation>
        <location evidence="1">Mitochondrion membrane</location>
    </subcellularLocation>
</comment>
<accession>A0AAD9NY32</accession>
<comment type="function">
    <text evidence="7">Component of the MICOS complex, a large protein complex of the mitochondrial inner membrane that plays crucial roles in the maintenance of crista junctions, inner membrane architecture, and formation of contact sites to the outer membrane.</text>
</comment>
<dbReference type="PANTHER" id="PTHR14564">
    <property type="entry name" value="MICOS COMPLEX SUBUNIT MIC26 / MIC27 FAMILY MEMBER"/>
    <property type="match status" value="1"/>
</dbReference>
<evidence type="ECO:0000256" key="4">
    <source>
        <dbReference type="ARBA" id="ARBA00022989"/>
    </source>
</evidence>
<comment type="caution">
    <text evidence="9">The sequence shown here is derived from an EMBL/GenBank/DDBJ whole genome shotgun (WGS) entry which is preliminary data.</text>
</comment>
<dbReference type="Pfam" id="PF09769">
    <property type="entry name" value="ApoO"/>
    <property type="match status" value="1"/>
</dbReference>
<keyword evidence="7" id="KW-0999">Mitochondrion inner membrane</keyword>
<comment type="subunit">
    <text evidence="7">Component of the mitochondrial contact site and cristae organizing system (MICOS) complex.</text>
</comment>
<evidence type="ECO:0000256" key="6">
    <source>
        <dbReference type="ARBA" id="ARBA00023136"/>
    </source>
</evidence>
<dbReference type="InterPro" id="IPR033182">
    <property type="entry name" value="MIC26/MIC27_animal"/>
</dbReference>
<organism evidence="9 10">
    <name type="scientific">Ridgeia piscesae</name>
    <name type="common">Tubeworm</name>
    <dbReference type="NCBI Taxonomy" id="27915"/>
    <lineage>
        <taxon>Eukaryota</taxon>
        <taxon>Metazoa</taxon>
        <taxon>Spiralia</taxon>
        <taxon>Lophotrochozoa</taxon>
        <taxon>Annelida</taxon>
        <taxon>Polychaeta</taxon>
        <taxon>Sedentaria</taxon>
        <taxon>Canalipalpata</taxon>
        <taxon>Sabellida</taxon>
        <taxon>Siboglinidae</taxon>
        <taxon>Ridgeia</taxon>
    </lineage>
</organism>